<comment type="caution">
    <text evidence="1">The sequence shown here is derived from an EMBL/GenBank/DDBJ whole genome shotgun (WGS) entry which is preliminary data.</text>
</comment>
<name>A0A3D8WV98_PRIMG</name>
<evidence type="ECO:0000313" key="2">
    <source>
        <dbReference type="Proteomes" id="UP000256519"/>
    </source>
</evidence>
<evidence type="ECO:0000313" key="1">
    <source>
        <dbReference type="EMBL" id="RDZ08427.1"/>
    </source>
</evidence>
<gene>
    <name evidence="1" type="ORF">C3744_25720</name>
</gene>
<organism evidence="1 2">
    <name type="scientific">Priestia megaterium</name>
    <name type="common">Bacillus megaterium</name>
    <dbReference type="NCBI Taxonomy" id="1404"/>
    <lineage>
        <taxon>Bacteria</taxon>
        <taxon>Bacillati</taxon>
        <taxon>Bacillota</taxon>
        <taxon>Bacilli</taxon>
        <taxon>Bacillales</taxon>
        <taxon>Bacillaceae</taxon>
        <taxon>Priestia</taxon>
    </lineage>
</organism>
<proteinExistence type="predicted"/>
<reference evidence="1" key="1">
    <citation type="journal article" date="2018" name="Appl. Environ. Microbiol.">
        <title>Antimicrobial susceptibility testing and tentative epidemiological cut-off values of five Bacillus species relevant for use as animal feed additives or for plant protection.</title>
        <authorList>
            <person name="Agerso Y."/>
            <person name="Stuer-Lauridsen B."/>
            <person name="Bjerre K."/>
            <person name="Jensen M.G."/>
            <person name="Johansen E."/>
            <person name="Bennedsen M."/>
            <person name="Brockmann E."/>
            <person name="Nielsen B."/>
        </authorList>
    </citation>
    <scope>NUCLEOTIDE SEQUENCE [LARGE SCALE GENOMIC DNA]</scope>
    <source>
        <strain evidence="1">CHCC20162</strain>
    </source>
</reference>
<sequence>MLGNSRTLKIHVLTSTLDKYEERLSEFLQNNNFEIIDIKICNVGPDISVLIIYRDLVQHPFSLKKGL</sequence>
<accession>A0A3D8WV98</accession>
<dbReference type="Proteomes" id="UP000256519">
    <property type="component" value="Unassembled WGS sequence"/>
</dbReference>
<dbReference type="EMBL" id="PQWM01000042">
    <property type="protein sequence ID" value="RDZ08427.1"/>
    <property type="molecule type" value="Genomic_DNA"/>
</dbReference>
<protein>
    <submittedName>
        <fullName evidence="1">Uncharacterized protein</fullName>
    </submittedName>
</protein>
<dbReference type="AlphaFoldDB" id="A0A3D8WV98"/>